<dbReference type="InterPro" id="IPR051008">
    <property type="entry name" value="Telomere_Capping_Maintenance"/>
</dbReference>
<dbReference type="InterPro" id="IPR017946">
    <property type="entry name" value="PLC-like_Pdiesterase_TIM-brl"/>
</dbReference>
<dbReference type="PANTHER" id="PTHR35518">
    <property type="entry name" value="MAINTENANCE OF TELOMOERE CAPPING"/>
    <property type="match status" value="1"/>
</dbReference>
<evidence type="ECO:0000313" key="6">
    <source>
        <dbReference type="Proteomes" id="UP000011083"/>
    </source>
</evidence>
<dbReference type="SUPFAM" id="SSF51695">
    <property type="entry name" value="PLC-like phosphodiesterases"/>
    <property type="match status" value="1"/>
</dbReference>
<dbReference type="GO" id="GO:0008081">
    <property type="term" value="F:phosphoric diester hydrolase activity"/>
    <property type="evidence" value="ECO:0007669"/>
    <property type="project" value="InterPro"/>
</dbReference>
<dbReference type="RefSeq" id="XP_004340441.1">
    <property type="nucleotide sequence ID" value="XM_004340393.1"/>
</dbReference>
<comment type="subcellular location">
    <subcellularLocation>
        <location evidence="1">Membrane</location>
    </subcellularLocation>
</comment>
<dbReference type="KEGG" id="acan:ACA1_138350"/>
<dbReference type="GO" id="GO:0006629">
    <property type="term" value="P:lipid metabolic process"/>
    <property type="evidence" value="ECO:0007669"/>
    <property type="project" value="InterPro"/>
</dbReference>
<dbReference type="GeneID" id="14919210"/>
<keyword evidence="6" id="KW-1185">Reference proteome</keyword>
<dbReference type="AlphaFoldDB" id="L8H0W3"/>
<protein>
    <submittedName>
        <fullName evidence="5">Uncharacterized protein</fullName>
    </submittedName>
</protein>
<evidence type="ECO:0000256" key="1">
    <source>
        <dbReference type="ARBA" id="ARBA00004370"/>
    </source>
</evidence>
<keyword evidence="2" id="KW-0812">Transmembrane</keyword>
<dbReference type="OrthoDB" id="7984201at2759"/>
<gene>
    <name evidence="5" type="ORF">ACA1_138350</name>
</gene>
<dbReference type="PANTHER" id="PTHR35518:SF2">
    <property type="entry name" value="MAINTENANCE OF TELOMERE CAPPING PROTEIN 6"/>
    <property type="match status" value="1"/>
</dbReference>
<keyword evidence="4" id="KW-0472">Membrane</keyword>
<dbReference type="InterPro" id="IPR016187">
    <property type="entry name" value="CTDL_fold"/>
</dbReference>
<dbReference type="GO" id="GO:0016020">
    <property type="term" value="C:membrane"/>
    <property type="evidence" value="ECO:0007669"/>
    <property type="project" value="UniProtKB-SubCell"/>
</dbReference>
<accession>L8H0W3</accession>
<dbReference type="SUPFAM" id="SSF56436">
    <property type="entry name" value="C-type lectin-like"/>
    <property type="match status" value="1"/>
</dbReference>
<dbReference type="EMBL" id="KB007956">
    <property type="protein sequence ID" value="ELR18413.1"/>
    <property type="molecule type" value="Genomic_DNA"/>
</dbReference>
<sequence length="509" mass="56813">MCAGSAPKELSLAQKKVVVSHLLAKYGDRLSPAATSQLLAAVQLARPAATDPDLVKNRLVHSWATNNVTCKRVKTCMSLAPEVCAEVCQDGSIQPDPWTSYALQTQREIQYDTPLNYVSLPGTHNSAITLAYGYGLSEGMANALTHLISEDWQVYIANQQLGLWDQFKLGVRHFELDVHWWSDAIRICHAGGIHLQSLNDFIKFLGTEFGIHIDWDSETIGCFSPYDRTLNDTFVEIRQFVFAPGNEREFVIFYFDDEEDLLSWSKVNLILQGIEYHFGSYVFTPVDKQRLFPRSWPSFRQLKAAGKRLMFVSRTDYGEVMNRHLFARANMWTEYGPFPFSAYPNCTVRHAPVNNGKIARVFGDSLAYGPFWNGYDGQMMMPADLLEEAQCNVNFACVDQLSPILAEGFVWSWDKDQPKLRGGCAAMQPNGRWAALDCNATTLRSACRNPTTGAFVLSANATSWRSAQASCPTGFDFAVPLNGYANSQLAAVLRASSTPSSSVWLNRVA</sequence>
<proteinExistence type="predicted"/>
<evidence type="ECO:0000313" key="5">
    <source>
        <dbReference type="EMBL" id="ELR18413.1"/>
    </source>
</evidence>
<dbReference type="STRING" id="1257118.L8H0W3"/>
<dbReference type="VEuPathDB" id="AmoebaDB:ACA1_138350"/>
<reference evidence="5 6" key="1">
    <citation type="journal article" date="2013" name="Genome Biol.">
        <title>Genome of Acanthamoeba castellanii highlights extensive lateral gene transfer and early evolution of tyrosine kinase signaling.</title>
        <authorList>
            <person name="Clarke M."/>
            <person name="Lohan A.J."/>
            <person name="Liu B."/>
            <person name="Lagkouvardos I."/>
            <person name="Roy S."/>
            <person name="Zafar N."/>
            <person name="Bertelli C."/>
            <person name="Schilde C."/>
            <person name="Kianianmomeni A."/>
            <person name="Burglin T.R."/>
            <person name="Frech C."/>
            <person name="Turcotte B."/>
            <person name="Kopec K.O."/>
            <person name="Synnott J.M."/>
            <person name="Choo C."/>
            <person name="Paponov I."/>
            <person name="Finkler A."/>
            <person name="Soon Heng Tan C."/>
            <person name="Hutchins A.P."/>
            <person name="Weinmeier T."/>
            <person name="Rattei T."/>
            <person name="Chu J.S."/>
            <person name="Gimenez G."/>
            <person name="Irimia M."/>
            <person name="Rigden D.J."/>
            <person name="Fitzpatrick D.A."/>
            <person name="Lorenzo-Morales J."/>
            <person name="Bateman A."/>
            <person name="Chiu C.H."/>
            <person name="Tang P."/>
            <person name="Hegemann P."/>
            <person name="Fromm H."/>
            <person name="Raoult D."/>
            <person name="Greub G."/>
            <person name="Miranda-Saavedra D."/>
            <person name="Chen N."/>
            <person name="Nash P."/>
            <person name="Ginger M.L."/>
            <person name="Horn M."/>
            <person name="Schaap P."/>
            <person name="Caler L."/>
            <person name="Loftus B."/>
        </authorList>
    </citation>
    <scope>NUCLEOTIDE SEQUENCE [LARGE SCALE GENOMIC DNA]</scope>
    <source>
        <strain evidence="5 6">Neff</strain>
    </source>
</reference>
<name>L8H0W3_ACACF</name>
<evidence type="ECO:0000256" key="2">
    <source>
        <dbReference type="ARBA" id="ARBA00022692"/>
    </source>
</evidence>
<dbReference type="Proteomes" id="UP000011083">
    <property type="component" value="Unassembled WGS sequence"/>
</dbReference>
<dbReference type="Gene3D" id="3.20.20.190">
    <property type="entry name" value="Phosphatidylinositol (PI) phosphodiesterase"/>
    <property type="match status" value="1"/>
</dbReference>
<keyword evidence="3" id="KW-1133">Transmembrane helix</keyword>
<evidence type="ECO:0000256" key="4">
    <source>
        <dbReference type="ARBA" id="ARBA00023136"/>
    </source>
</evidence>
<organism evidence="5 6">
    <name type="scientific">Acanthamoeba castellanii (strain ATCC 30010 / Neff)</name>
    <dbReference type="NCBI Taxonomy" id="1257118"/>
    <lineage>
        <taxon>Eukaryota</taxon>
        <taxon>Amoebozoa</taxon>
        <taxon>Discosea</taxon>
        <taxon>Longamoebia</taxon>
        <taxon>Centramoebida</taxon>
        <taxon>Acanthamoebidae</taxon>
        <taxon>Acanthamoeba</taxon>
    </lineage>
</organism>
<evidence type="ECO:0000256" key="3">
    <source>
        <dbReference type="ARBA" id="ARBA00022989"/>
    </source>
</evidence>